<organism evidence="3 4">
    <name type="scientific">Termitidicoccus mucosus</name>
    <dbReference type="NCBI Taxonomy" id="1184151"/>
    <lineage>
        <taxon>Bacteria</taxon>
        <taxon>Pseudomonadati</taxon>
        <taxon>Verrucomicrobiota</taxon>
        <taxon>Opitutia</taxon>
        <taxon>Opitutales</taxon>
        <taxon>Opitutaceae</taxon>
        <taxon>Termitidicoccus</taxon>
    </lineage>
</organism>
<reference evidence="3 4" key="1">
    <citation type="submission" date="2016-01" db="EMBL/GenBank/DDBJ databases">
        <title>High potential of lignocellulose degradation of a new Verrucomicrobia species.</title>
        <authorList>
            <person name="Wang Y."/>
            <person name="Shi Y."/>
            <person name="Qiu Z."/>
            <person name="Liu S."/>
            <person name="Yang H."/>
        </authorList>
    </citation>
    <scope>NUCLEOTIDE SEQUENCE [LARGE SCALE GENOMIC DNA]</scope>
    <source>
        <strain evidence="3 4">TSB47</strain>
    </source>
</reference>
<feature type="region of interest" description="Disordered" evidence="1">
    <location>
        <begin position="530"/>
        <end position="569"/>
    </location>
</feature>
<feature type="compositionally biased region" description="Basic and acidic residues" evidence="1">
    <location>
        <begin position="3617"/>
        <end position="3633"/>
    </location>
</feature>
<feature type="domain" description="Bacterial repeat" evidence="2">
    <location>
        <begin position="3108"/>
        <end position="3173"/>
    </location>
</feature>
<feature type="compositionally biased region" description="Low complexity" evidence="1">
    <location>
        <begin position="1788"/>
        <end position="1813"/>
    </location>
</feature>
<feature type="domain" description="Bacterial repeat" evidence="2">
    <location>
        <begin position="968"/>
        <end position="1029"/>
    </location>
</feature>
<feature type="domain" description="Bacterial repeat" evidence="2">
    <location>
        <begin position="122"/>
        <end position="180"/>
    </location>
</feature>
<feature type="domain" description="Bacterial repeat" evidence="2">
    <location>
        <begin position="2862"/>
        <end position="2926"/>
    </location>
</feature>
<feature type="compositionally biased region" description="Gly residues" evidence="1">
    <location>
        <begin position="1814"/>
        <end position="1827"/>
    </location>
</feature>
<feature type="compositionally biased region" description="Low complexity" evidence="1">
    <location>
        <begin position="538"/>
        <end position="548"/>
    </location>
</feature>
<gene>
    <name evidence="3" type="ORF">AW736_11565</name>
</gene>
<proteinExistence type="predicted"/>
<dbReference type="InterPro" id="IPR044060">
    <property type="entry name" value="Bacterial_rp_domain"/>
</dbReference>
<keyword evidence="4" id="KW-1185">Reference proteome</keyword>
<dbReference type="Proteomes" id="UP000078486">
    <property type="component" value="Unassembled WGS sequence"/>
</dbReference>
<feature type="compositionally biased region" description="Polar residues" evidence="1">
    <location>
        <begin position="1832"/>
        <end position="1844"/>
    </location>
</feature>
<evidence type="ECO:0000259" key="2">
    <source>
        <dbReference type="Pfam" id="PF18998"/>
    </source>
</evidence>
<dbReference type="InterPro" id="IPR042229">
    <property type="entry name" value="Listeria/Bacterioides_rpt_sf"/>
</dbReference>
<feature type="domain" description="Bacterial repeat" evidence="2">
    <location>
        <begin position="2139"/>
        <end position="2193"/>
    </location>
</feature>
<name>A0A178IJK1_9BACT</name>
<protein>
    <recommendedName>
        <fullName evidence="2">Bacterial repeat domain-containing protein</fullName>
    </recommendedName>
</protein>
<dbReference type="EMBL" id="LRRQ01000076">
    <property type="protein sequence ID" value="OAM89938.1"/>
    <property type="molecule type" value="Genomic_DNA"/>
</dbReference>
<feature type="domain" description="Bacterial repeat" evidence="2">
    <location>
        <begin position="1376"/>
        <end position="1427"/>
    </location>
</feature>
<feature type="domain" description="Bacterial repeat" evidence="2">
    <location>
        <begin position="2315"/>
        <end position="2384"/>
    </location>
</feature>
<sequence length="3644" mass="387305">MLTAQSGTLSVSTGGTPTRQFPFNSRISLVASANPGYDFHKFNLLPTSLSLESVSGNTAEFIHKKASTSITATFKKRSDLQTLTVTSGSGGGVVASGSYNTYSDTSLPPADNPVITKSMNVAAGTTEAENFARDTMVRLEAVPAANHAFDGWTSSESLGASGTTSISLTGDKTVTARFRRTASALRMEVWPQAAFDAGARVKVSGAVQSGRVSETTQSSTGSVLVEAVKTGGGPESDRWVFLRWESDWPDINNTTHPSFNVNMNADRSIKAVFAARPKVTIAVAPAGAVGRAYVESDGRTQQDYNANDTATIYAEKTSPGWHFTGFTIATSSTTATVGGAPDGGKLRHQFTVTEDTTVTANFERGVSAQMWVKRVTASQPDSEEDITGINVNDRHNIKGDSYVRHGNSQNLVSMVPPASESFWFQADSSISLSATKVLDYPNGNTYRFVRWRIQNEVSGVWTETTSTSMVYNYTIPAASGSLKFFACYTDERDIQAGVELDGALLSGSVASARGITVKYDNAPLVVGTGTPDNKLQYSGSGRSLVTSSSGGGGGSPAPAPSGAPRAAGGLRSAGAPVALGGPLGAPADDVIFRGWSVTGESKGQPNSIVDLASPSTTLEVRADGSVTARYKSKIVLNVGLKTIPAGATGLTLGEMVSGTNTTTGETLAMGSGATVSLALGRGDTVTLTAQEEKKIGADTYRFAGWDRDGDGVLAEGERTTNRVLNPNTSLPESTVNAFYERMQKLTVDVIPDRNSGRVSIETVPVPPESLPYTDEYGYGRARTLKAEPGTGMRFVQWIVTGSATLSASATTAVNAIAMYSDCEAIAEFEPRPNDLEVQIRLNGGSGSVPSSLKVDADGTQLASGESKTYYYGNNAKVTAIVPPGGAYIFDRWETAAGYSPIKTAPGGAGSVDTRSNPGYVEMLGPQTVIAHYTGVHRLTLNVDTQGGGTGGTVTLDRSTSPLLPRAESGDTYTYYYNDPYGMTAAAAAGYRFIGWRIDDGSGNPPSTVASPRHSGAIRSDLTITAVFAKEYTITFEVTPRIDRIGGWVSKPSAGTTFATYTAYHGERINSVEAAPNVDYGFSFVRWIADAAALDTTGQPVNGSTSSVASLVVTGPHILTANFTQAGREIKIIAQIVVDDVPDTGKASGLGIFANGSTVPGAGTGTTLAHGDEKLYYIGDHATLDASVPLALQDTYVFMAWEEGDVATRELNPLLATKTVTAHYRTKARLTMAISPEGIGTTTPSVGAHPSGADSERDYYVGKVIPTVRTDLRSDTMDFYAFTGWTTVGGAGPQNPDSTSTSVTLDVREKALTANYVAGHKLEVRVKYESEANASQAVQFTTVAGSRTAVSSGGGNSAGIWQSGPQVINYSLRTIPDGEDIEIRAYTNSPSYRFVGWIQNEGDTPSGGPNLVVHMDSAKTYTAVFERVRVQLKVYTIPGGVDGVKAEAVTNAKLVSGEGAEPRVYEVFYGQAPTLQATSTNPDYYFSRWIRGGSYTELRPGETAITANPWSPGALTAGVTEITAYFGAGGSLRTLFLFTEPVANVDIHHVDAPGASSRTYTTMTFADGETRPVCIAYVAVSTIDLYTNIPIRADSTASGMENDHNSSATAEHPDGQTYGFLRWKPERYNHDVSAAGSYLRDLYENNTYIRHPRSAEITGGSLYYTAVYALPGAYSLTLRLELAAHEDGTPVELDPDYANDFKEVSGFNDLVGNINGSTLDPFTGSPLLFVNRSIREKRAIMSSPHTETFSADDEFTSGPYSIYKWTFERPWGNVIGEVTGDSADFSLEGSSPAPRAAARGAAASPFGGPTASPAGGSGWGWGDGGWGRRGQSPAGNSYGIQSGETGESERVTAYVSLLWGKISMTRPVFIQPETWTTTPEVANPGGFTFLRYANTGVPADIFYAKDVSPAPAPYVKQAMRVHGGTPPVLNFASTPANYRAAGWSLDGTTTIAFTQSGFSWASWPSGWPRKVEEDIDVTPVYIRRMQATAVLKVSDEAASGFGNNFNDKVDFMYVGTLDKGTSTLSSTYDYMGGIQLKATPDAAQFHVLEKWIIERAKADGGTTFDPADTEEVIVTDSSQHTLNVTVEYPVRVTAVFGYKKFDFHADVADSLDGAKHGKVMIDGKPAGGDLFVTASSFYSKVHTITAIPDAGYALAPHVGWTVSPSGLSIPADRFAPETTINVEAEKTATAHFERMVTLTMRLTPAELMGSSYAHLTTPTAGVHHTLGGKQLVDTSTVTVAAGVDGDYDFIDWTIEDDNGTRTAAGSSQTLSLLGNTIATANYNRLHEVTLSVDPAPFAEESSARMSSSTYATAPSLTVTANGTATGAKKYRTGAVLNFTATPGAHFTFKHWEIAIDGVPQAPDTSPAMTLTVGAPITAKAVYEPKNYTITVNHASHDMAPPGLNPPMAATLTATHASGFGSDVTRDLLAEGNSVTLPYGTDISLATSPALHYAFLEWTGGVPNPSTAMPLTFKVDGNRTVTAWFQRSHYLLETTVLPNDTSGSITVISGTRSGNPSVHARNEVLKLGVADTAATIFQKWENNTIDRERTVTMNADRSLTATFVKAVYIKIDNDNARGTVTVEGARKKEGDYYVFAEGDPISISANPAEHYDFDRWTFSPAKPADATADDNAALTFTAGDSVDITALFTEKNYSIKVTAQPVAGVTSVTGTQPPSGYHDFLVTDTTSRLYGSPAMMVTVTPKDEPGERYRFDNWDGNSSLPNPTRVWNCDSNVVWVAHLLRQARIVVADPIDITIHAGGEPGGGSVVVAPGEYRVDVGGTLVVTPAPAAGYEFAEWRGLPGTGANVDILTDRLTLAINATNAGEDIVLTPCFRKQTHQVTVRQWNQASGMEVDAGSISLSPTPVSGGNKYNDGTVVTAKVTSVYSGYRFLGWDTDNDPSHMVDVAATADMKYTFTITNGTTLYAVFKPVYRLTLSASPASAGTVAVVGASNASKVDVSPGVYEFDQGTTVTVRATATGSLPFLEWVGDVSSVTSPETTVEMIQDRVVTALFGSLVFHNLTINVSPAGKGTVSASGESTLVTHTRTISRRENTDVVLAAAVTEPGYVFAGWSGDASAASAGALVSIDGPKTVTANFERAIYEITARPQVLGTGTVSGLNVDGRYYYDEEITLTATPAPGYHFVQWITSGEDLTPIGTNAAKLVVKRSQLVLAQFEPDGEGYGVTVYVVGGQLVSKVKISDPDYGEVWEITVRPDQHHSFYRWEGDDSFAYGRLENGDYVCRVYTGDGPKEVTAVFALDAYAATAVASPAHAGSAQIFIEEGTSYINDAGQVVYPAGTKLRFIATEANGDWMFTNWDNLGEIVDDSNPKSVVVRVRDRTITAVAHFDPVPTLHHVTFKMNFIGAPCDQARITMGGATHNRVDGPITKIFREGATVVARCVIQRDDSGRAVPFIIDGWHGLGIHAADPVTESDGSGSTASVTVSSGDLMITVDIRPIGALLQTRTTIAGKPDDGVVSTEGATITMGDQYNIGDEVMVWLTVNPGYRLDDKNVTDDGWSINTYGIMLGGASSVFMEFAVVTPGTFTGASDDATHSHYREYARDADGNYIVPGHNRRLVIKYDPSDDAPRQYGKRVRLNGEITIASSRVIEEGDGPGTGGGAETRYRVESESSNRLDSSRNKSSGFMFHDE</sequence>
<feature type="domain" description="Bacterial repeat" evidence="2">
    <location>
        <begin position="2434"/>
        <end position="2485"/>
    </location>
</feature>
<dbReference type="STRING" id="1184151.AW736_11565"/>
<feature type="domain" description="Bacterial repeat" evidence="2">
    <location>
        <begin position="14"/>
        <end position="76"/>
    </location>
</feature>
<comment type="caution">
    <text evidence="3">The sequence shown here is derived from an EMBL/GenBank/DDBJ whole genome shotgun (WGS) entry which is preliminary data.</text>
</comment>
<feature type="domain" description="Bacterial repeat" evidence="2">
    <location>
        <begin position="2573"/>
        <end position="2649"/>
    </location>
</feature>
<dbReference type="Gene3D" id="2.60.40.4270">
    <property type="entry name" value="Listeria-Bacteroides repeat domain"/>
    <property type="match status" value="1"/>
</dbReference>
<feature type="region of interest" description="Disordered" evidence="1">
    <location>
        <begin position="3602"/>
        <end position="3644"/>
    </location>
</feature>
<feature type="domain" description="Bacterial repeat" evidence="2">
    <location>
        <begin position="774"/>
        <end position="830"/>
    </location>
</feature>
<accession>A0A178IJK1</accession>
<evidence type="ECO:0000313" key="3">
    <source>
        <dbReference type="EMBL" id="OAM89938.1"/>
    </source>
</evidence>
<feature type="compositionally biased region" description="Low complexity" evidence="1">
    <location>
        <begin position="560"/>
        <end position="569"/>
    </location>
</feature>
<evidence type="ECO:0000256" key="1">
    <source>
        <dbReference type="SAM" id="MobiDB-lite"/>
    </source>
</evidence>
<feature type="domain" description="Bacterial repeat" evidence="2">
    <location>
        <begin position="2958"/>
        <end position="3009"/>
    </location>
</feature>
<feature type="domain" description="Bacterial repeat" evidence="2">
    <location>
        <begin position="3018"/>
        <end position="3095"/>
    </location>
</feature>
<feature type="domain" description="Bacterial repeat" evidence="2">
    <location>
        <begin position="300"/>
        <end position="364"/>
    </location>
</feature>
<feature type="region of interest" description="Disordered" evidence="1">
    <location>
        <begin position="1784"/>
        <end position="1844"/>
    </location>
</feature>
<dbReference type="Pfam" id="PF18998">
    <property type="entry name" value="Flg_new_2"/>
    <property type="match status" value="14"/>
</dbReference>
<evidence type="ECO:0000313" key="4">
    <source>
        <dbReference type="Proteomes" id="UP000078486"/>
    </source>
</evidence>